<reference evidence="3" key="1">
    <citation type="submission" date="2017-10" db="EMBL/GenBank/DDBJ databases">
        <title>Rapid genome shrinkage in a self-fertile nematode reveals novel sperm competition proteins.</title>
        <authorList>
            <person name="Yin D."/>
            <person name="Schwarz E.M."/>
            <person name="Thomas C.G."/>
            <person name="Felde R.L."/>
            <person name="Korf I.F."/>
            <person name="Cutter A.D."/>
            <person name="Schartner C.M."/>
            <person name="Ralston E.J."/>
            <person name="Meyer B.J."/>
            <person name="Haag E.S."/>
        </authorList>
    </citation>
    <scope>NUCLEOTIDE SEQUENCE [LARGE SCALE GENOMIC DNA]</scope>
    <source>
        <strain evidence="3">JU1422</strain>
    </source>
</reference>
<dbReference type="STRING" id="1611254.A0A2G5T054"/>
<feature type="domain" description="Lin-15A/B-like" evidence="1">
    <location>
        <begin position="233"/>
        <end position="352"/>
    </location>
</feature>
<name>A0A2G5T054_9PELO</name>
<dbReference type="AlphaFoldDB" id="A0A2G5T054"/>
<dbReference type="PANTHER" id="PTHR22716:SF1">
    <property type="entry name" value="ETS CLASS TRANSCRIPTION FACTOR-RELATED"/>
    <property type="match status" value="1"/>
</dbReference>
<accession>A0A2G5T054</accession>
<dbReference type="InterPro" id="IPR040129">
    <property type="entry name" value="Lin-15B-like"/>
</dbReference>
<dbReference type="Pfam" id="PF25375">
    <property type="entry name" value="Lin-15B"/>
    <property type="match status" value="2"/>
</dbReference>
<proteinExistence type="predicted"/>
<evidence type="ECO:0000313" key="2">
    <source>
        <dbReference type="EMBL" id="PIC20618.1"/>
    </source>
</evidence>
<dbReference type="PANTHER" id="PTHR22716">
    <property type="entry name" value="ETS CLASS TRANSCRIPTION FACTOR-RELATED-RELATED"/>
    <property type="match status" value="1"/>
</dbReference>
<feature type="domain" description="Lin-15A/B-like" evidence="1">
    <location>
        <begin position="44"/>
        <end position="164"/>
    </location>
</feature>
<dbReference type="EMBL" id="PDUG01000006">
    <property type="protein sequence ID" value="PIC20618.1"/>
    <property type="molecule type" value="Genomic_DNA"/>
</dbReference>
<keyword evidence="3" id="KW-1185">Reference proteome</keyword>
<organism evidence="2 3">
    <name type="scientific">Caenorhabditis nigoni</name>
    <dbReference type="NCBI Taxonomy" id="1611254"/>
    <lineage>
        <taxon>Eukaryota</taxon>
        <taxon>Metazoa</taxon>
        <taxon>Ecdysozoa</taxon>
        <taxon>Nematoda</taxon>
        <taxon>Chromadorea</taxon>
        <taxon>Rhabditida</taxon>
        <taxon>Rhabditina</taxon>
        <taxon>Rhabditomorpha</taxon>
        <taxon>Rhabditoidea</taxon>
        <taxon>Rhabditidae</taxon>
        <taxon>Peloderinae</taxon>
        <taxon>Caenorhabditis</taxon>
    </lineage>
</organism>
<dbReference type="GO" id="GO:0040027">
    <property type="term" value="P:negative regulation of vulval development"/>
    <property type="evidence" value="ECO:0007669"/>
    <property type="project" value="InterPro"/>
</dbReference>
<dbReference type="InterPro" id="IPR057432">
    <property type="entry name" value="Lin-15A/B-like_dom"/>
</dbReference>
<evidence type="ECO:0000259" key="1">
    <source>
        <dbReference type="Pfam" id="PF25375"/>
    </source>
</evidence>
<evidence type="ECO:0000313" key="3">
    <source>
        <dbReference type="Proteomes" id="UP000230233"/>
    </source>
</evidence>
<gene>
    <name evidence="2" type="primary">Cnig_chr_X.g25752</name>
    <name evidence="2" type="ORF">B9Z55_025752</name>
</gene>
<sequence>MNLFEVKDEIAEVAEMIDHTEDLGKMYDEVLEDISALDMTTQRHRRCCICNDVKIDGYMKNVTMDSEKLLLILGCLFRKEISMIDAREFLTRPAKTYVCHFHFTETIDTLYERLQITCPYDIYKCSADILQKTFESVCELRVHTTFTQYIKILLDFLERYDHMRSPTRQDLLDYYTTLVEPSCDDPRVQAVEEEVAGMLHETEGLGNNYNEALECSSSLDMPKQRHQDIHNSRRCCICNDVKIDGYMKNVTMDNEKLLLILGCVFRNEISMIDAHGFLTRPAKTYVCVLHFKETIDTLYEKLQITCPYDIYKCSADILQKTFESMCELRVHTTFTQYIKILLDFLERYDHMRAP</sequence>
<protein>
    <recommendedName>
        <fullName evidence="1">Lin-15A/B-like domain-containing protein</fullName>
    </recommendedName>
</protein>
<comment type="caution">
    <text evidence="2">The sequence shown here is derived from an EMBL/GenBank/DDBJ whole genome shotgun (WGS) entry which is preliminary data.</text>
</comment>
<dbReference type="Proteomes" id="UP000230233">
    <property type="component" value="Chromosome X"/>
</dbReference>